<organism evidence="2 3">
    <name type="scientific">Plasmopara halstedii</name>
    <name type="common">Downy mildew of sunflower</name>
    <dbReference type="NCBI Taxonomy" id="4781"/>
    <lineage>
        <taxon>Eukaryota</taxon>
        <taxon>Sar</taxon>
        <taxon>Stramenopiles</taxon>
        <taxon>Oomycota</taxon>
        <taxon>Peronosporomycetes</taxon>
        <taxon>Peronosporales</taxon>
        <taxon>Peronosporaceae</taxon>
        <taxon>Plasmopara</taxon>
    </lineage>
</organism>
<name>A0A0P1AE26_PLAHL</name>
<accession>A0A0P1AE26</accession>
<dbReference type="AlphaFoldDB" id="A0A0P1AE26"/>
<dbReference type="GeneID" id="36403796"/>
<evidence type="ECO:0000313" key="3">
    <source>
        <dbReference type="Proteomes" id="UP000054928"/>
    </source>
</evidence>
<feature type="region of interest" description="Disordered" evidence="1">
    <location>
        <begin position="59"/>
        <end position="85"/>
    </location>
</feature>
<proteinExistence type="predicted"/>
<dbReference type="Proteomes" id="UP000054928">
    <property type="component" value="Unassembled WGS sequence"/>
</dbReference>
<dbReference type="EMBL" id="CCYD01000322">
    <property type="protein sequence ID" value="CEG38681.1"/>
    <property type="molecule type" value="Genomic_DNA"/>
</dbReference>
<sequence length="85" mass="9933">MRKRARPGALNDSLTSRVVKIKRQDSLREASYDKSSYRSFPIQGESHREMSLAMYPREFQNRQTSNFAKRGSALQKDETHDRRTA</sequence>
<feature type="compositionally biased region" description="Basic and acidic residues" evidence="1">
    <location>
        <begin position="75"/>
        <end position="85"/>
    </location>
</feature>
<reference evidence="3" key="1">
    <citation type="submission" date="2014-09" db="EMBL/GenBank/DDBJ databases">
        <authorList>
            <person name="Sharma Rahul"/>
            <person name="Thines Marco"/>
        </authorList>
    </citation>
    <scope>NUCLEOTIDE SEQUENCE [LARGE SCALE GENOMIC DNA]</scope>
</reference>
<evidence type="ECO:0000313" key="2">
    <source>
        <dbReference type="EMBL" id="CEG38681.1"/>
    </source>
</evidence>
<protein>
    <submittedName>
        <fullName evidence="2">Uncharacterized protein</fullName>
    </submittedName>
</protein>
<keyword evidence="3" id="KW-1185">Reference proteome</keyword>
<dbReference type="RefSeq" id="XP_024575050.1">
    <property type="nucleotide sequence ID" value="XM_024724144.1"/>
</dbReference>
<evidence type="ECO:0000256" key="1">
    <source>
        <dbReference type="SAM" id="MobiDB-lite"/>
    </source>
</evidence>